<proteinExistence type="predicted"/>
<keyword evidence="2" id="KW-1185">Reference proteome</keyword>
<accession>A0ABR0NZ49</accession>
<comment type="caution">
    <text evidence="1">The sequence shown here is derived from an EMBL/GenBank/DDBJ whole genome shotgun (WGS) entry which is preliminary data.</text>
</comment>
<dbReference type="EMBL" id="JARKNE010000008">
    <property type="protein sequence ID" value="KAK5811180.1"/>
    <property type="molecule type" value="Genomic_DNA"/>
</dbReference>
<evidence type="ECO:0000313" key="2">
    <source>
        <dbReference type="Proteomes" id="UP001358586"/>
    </source>
</evidence>
<name>A0ABR0NZ49_GOSAR</name>
<sequence>MVSKLIDQNLREWKEDLITSIMYDEEATKVLNIHLSCHSHDDRKVRRGEATGEYTVRSGYKGNNMCNLGYLGEQKQTVMEVVERDNWWSEKTEQQGNGNR</sequence>
<protein>
    <submittedName>
        <fullName evidence="1">Uncharacterized protein</fullName>
    </submittedName>
</protein>
<dbReference type="Proteomes" id="UP001358586">
    <property type="component" value="Chromosome 8"/>
</dbReference>
<reference evidence="1 2" key="1">
    <citation type="submission" date="2023-03" db="EMBL/GenBank/DDBJ databases">
        <title>WGS of Gossypium arboreum.</title>
        <authorList>
            <person name="Yu D."/>
        </authorList>
    </citation>
    <scope>NUCLEOTIDE SEQUENCE [LARGE SCALE GENOMIC DNA]</scope>
    <source>
        <tissue evidence="1">Leaf</tissue>
    </source>
</reference>
<gene>
    <name evidence="1" type="ORF">PVK06_026502</name>
</gene>
<organism evidence="1 2">
    <name type="scientific">Gossypium arboreum</name>
    <name type="common">Tree cotton</name>
    <name type="synonym">Gossypium nanking</name>
    <dbReference type="NCBI Taxonomy" id="29729"/>
    <lineage>
        <taxon>Eukaryota</taxon>
        <taxon>Viridiplantae</taxon>
        <taxon>Streptophyta</taxon>
        <taxon>Embryophyta</taxon>
        <taxon>Tracheophyta</taxon>
        <taxon>Spermatophyta</taxon>
        <taxon>Magnoliopsida</taxon>
        <taxon>eudicotyledons</taxon>
        <taxon>Gunneridae</taxon>
        <taxon>Pentapetalae</taxon>
        <taxon>rosids</taxon>
        <taxon>malvids</taxon>
        <taxon>Malvales</taxon>
        <taxon>Malvaceae</taxon>
        <taxon>Malvoideae</taxon>
        <taxon>Gossypium</taxon>
    </lineage>
</organism>
<evidence type="ECO:0000313" key="1">
    <source>
        <dbReference type="EMBL" id="KAK5811180.1"/>
    </source>
</evidence>